<dbReference type="InterPro" id="IPR027477">
    <property type="entry name" value="Succ_DH/fumarate_Rdtase_cat_sf"/>
</dbReference>
<dbReference type="GO" id="GO:0008202">
    <property type="term" value="P:steroid metabolic process"/>
    <property type="evidence" value="ECO:0007669"/>
    <property type="project" value="UniProtKB-ARBA"/>
</dbReference>
<accession>C0INA6</accession>
<dbReference type="InterPro" id="IPR006311">
    <property type="entry name" value="TAT_signal"/>
</dbReference>
<comment type="cofactor">
    <cofactor evidence="1">
        <name>FAD</name>
        <dbReference type="ChEBI" id="CHEBI:57692"/>
    </cofactor>
</comment>
<proteinExistence type="predicted"/>
<dbReference type="InterPro" id="IPR050315">
    <property type="entry name" value="FAD-oxidoreductase_2"/>
</dbReference>
<keyword evidence="3" id="KW-0274">FAD</keyword>
<organism evidence="7">
    <name type="scientific">uncultured bacterium BLR9</name>
    <dbReference type="NCBI Taxonomy" id="506525"/>
    <lineage>
        <taxon>Bacteria</taxon>
        <taxon>environmental samples</taxon>
    </lineage>
</organism>
<feature type="chain" id="PRO_5002897580" evidence="5">
    <location>
        <begin position="36"/>
        <end position="594"/>
    </location>
</feature>
<dbReference type="NCBIfam" id="TIGR01409">
    <property type="entry name" value="TAT_signal_seq"/>
    <property type="match status" value="1"/>
</dbReference>
<feature type="domain" description="FAD-dependent oxidoreductase 2 FAD-binding" evidence="6">
    <location>
        <begin position="49"/>
        <end position="308"/>
    </location>
</feature>
<reference evidence="7" key="1">
    <citation type="journal article" date="2009" name="ISME J.">
        <title>Functional metagenomics reveals diverse beta-lactamases in a remote Alaskan soil.</title>
        <authorList>
            <person name="Allen H.K."/>
            <person name="Moe L.A."/>
            <person name="Rodbumrer J."/>
            <person name="Gaarder A."/>
            <person name="Handelsman J."/>
        </authorList>
    </citation>
    <scope>NUCLEOTIDE SEQUENCE</scope>
</reference>
<dbReference type="Pfam" id="PF00890">
    <property type="entry name" value="FAD_binding_2"/>
    <property type="match status" value="2"/>
</dbReference>
<evidence type="ECO:0000259" key="6">
    <source>
        <dbReference type="Pfam" id="PF00890"/>
    </source>
</evidence>
<feature type="signal peptide" evidence="5">
    <location>
        <begin position="1"/>
        <end position="35"/>
    </location>
</feature>
<dbReference type="PANTHER" id="PTHR43400:SF10">
    <property type="entry name" value="3-OXOSTEROID 1-DEHYDROGENASE"/>
    <property type="match status" value="1"/>
</dbReference>
<keyword evidence="4" id="KW-0560">Oxidoreductase</keyword>
<evidence type="ECO:0000256" key="4">
    <source>
        <dbReference type="ARBA" id="ARBA00023002"/>
    </source>
</evidence>
<evidence type="ECO:0000256" key="5">
    <source>
        <dbReference type="SAM" id="SignalP"/>
    </source>
</evidence>
<dbReference type="EMBL" id="EU408350">
    <property type="protein sequence ID" value="ACN58792.1"/>
    <property type="molecule type" value="Genomic_DNA"/>
</dbReference>
<dbReference type="PROSITE" id="PS51318">
    <property type="entry name" value="TAT"/>
    <property type="match status" value="1"/>
</dbReference>
<dbReference type="InterPro" id="IPR036188">
    <property type="entry name" value="FAD/NAD-bd_sf"/>
</dbReference>
<dbReference type="InterPro" id="IPR019546">
    <property type="entry name" value="TAT_signal_bac_arc"/>
</dbReference>
<name>C0INA6_9BACT</name>
<dbReference type="GO" id="GO:0016491">
    <property type="term" value="F:oxidoreductase activity"/>
    <property type="evidence" value="ECO:0007669"/>
    <property type="project" value="UniProtKB-KW"/>
</dbReference>
<sequence>MADKKNISRRDLIRTAGAAGAAAAAGQLASSPASAQAASAPQSWDREADVVVIGSGATGMPAAIIAREAGSSVIVIEQELDIGGHAICSGANIPLGGGTSIQKKAGIQDSPDLVYRDLTDWTLTEANGAADYRFNDREIIRAFADNCAQTFEFLVQHGVTFVNEKPDGRAGSAHGNSVPRQMHVWAGDWPQVQTGQPTPMAVRATTSNGNGLMRPLEAAAKKAGVEFLMEHRMTAIYREEPRKGRVLGIAVTNNGRSINIRARKAVIVATGGSSTNVNFRRMFDSRLTEEYCGVAGMPWSAQDGSGEIAAMTIGASLWGGANYALEIGDNITKPGKIGCQYAYVNLTWMPGSRVFDKAGAIGLRVTDWQNVILVNMLGQRFYDETGGQYPGNRYNTFSPYTPQNPINAKNVKFNPANWIPAALNGVNDGKNGGGPIWAIFDAEAAAREKWTPEYPHVDTKNGFFFSGNSVAELAQKVRMKYQRLPMPPANLEATVARYNSFVETGADEDFGKPKPQYRIAKPPFFAAWAMPVIHDTRAGLRINAKCQVVDMSGEVIPNLYCGGESAGGFSMHGLARCLAQGYIAGHAAHAEKTI</sequence>
<gene>
    <name evidence="7" type="ORF">AKSOIL_0147</name>
</gene>
<dbReference type="Gene3D" id="3.90.700.10">
    <property type="entry name" value="Succinate dehydrogenase/fumarate reductase flavoprotein, catalytic domain"/>
    <property type="match status" value="1"/>
</dbReference>
<dbReference type="PANTHER" id="PTHR43400">
    <property type="entry name" value="FUMARATE REDUCTASE"/>
    <property type="match status" value="1"/>
</dbReference>
<evidence type="ECO:0000256" key="1">
    <source>
        <dbReference type="ARBA" id="ARBA00001974"/>
    </source>
</evidence>
<dbReference type="AlphaFoldDB" id="C0INA6"/>
<evidence type="ECO:0000256" key="2">
    <source>
        <dbReference type="ARBA" id="ARBA00022630"/>
    </source>
</evidence>
<evidence type="ECO:0000256" key="3">
    <source>
        <dbReference type="ARBA" id="ARBA00022827"/>
    </source>
</evidence>
<feature type="domain" description="FAD-dependent oxidoreductase 2 FAD-binding" evidence="6">
    <location>
        <begin position="434"/>
        <end position="576"/>
    </location>
</feature>
<dbReference type="SUPFAM" id="SSF56425">
    <property type="entry name" value="Succinate dehydrogenase/fumarate reductase flavoprotein, catalytic domain"/>
    <property type="match status" value="1"/>
</dbReference>
<keyword evidence="2" id="KW-0285">Flavoprotein</keyword>
<dbReference type="InterPro" id="IPR003953">
    <property type="entry name" value="FAD-dep_OxRdtase_2_FAD-bd"/>
</dbReference>
<keyword evidence="5" id="KW-0732">Signal</keyword>
<evidence type="ECO:0000313" key="7">
    <source>
        <dbReference type="EMBL" id="ACN58792.1"/>
    </source>
</evidence>
<protein>
    <submittedName>
        <fullName evidence="7">Fumarate reductase flavoprotein subunit</fullName>
    </submittedName>
</protein>
<dbReference type="SUPFAM" id="SSF51905">
    <property type="entry name" value="FAD/NAD(P)-binding domain"/>
    <property type="match status" value="1"/>
</dbReference>
<dbReference type="Gene3D" id="3.50.50.60">
    <property type="entry name" value="FAD/NAD(P)-binding domain"/>
    <property type="match status" value="2"/>
</dbReference>